<reference evidence="5 6" key="1">
    <citation type="journal article" date="2007" name="Int. J. Syst. Evol. Microbiol.">
        <title>Description of Pelomonas aquatica sp. nov. and Pelomonas puraquae sp. nov., isolated from industrial and haemodialysis water.</title>
        <authorList>
            <person name="Gomila M."/>
            <person name="Bowien B."/>
            <person name="Falsen E."/>
            <person name="Moore E.R."/>
            <person name="Lalucat J."/>
        </authorList>
    </citation>
    <scope>NUCLEOTIDE SEQUENCE [LARGE SCALE GENOMIC DNA]</scope>
    <source>
        <strain evidence="5 6">CCUG 52769</strain>
    </source>
</reference>
<evidence type="ECO:0000256" key="2">
    <source>
        <dbReference type="ARBA" id="ARBA00023002"/>
    </source>
</evidence>
<dbReference type="PRINTS" id="PR00080">
    <property type="entry name" value="SDRFAMILY"/>
</dbReference>
<name>A0A254N5R0_9BURK</name>
<dbReference type="PANTHER" id="PTHR24321">
    <property type="entry name" value="DEHYDROGENASES, SHORT CHAIN"/>
    <property type="match status" value="1"/>
</dbReference>
<dbReference type="NCBIfam" id="NF005559">
    <property type="entry name" value="PRK07231.1"/>
    <property type="match status" value="1"/>
</dbReference>
<dbReference type="Gene3D" id="3.40.50.720">
    <property type="entry name" value="NAD(P)-binding Rossmann-like Domain"/>
    <property type="match status" value="1"/>
</dbReference>
<evidence type="ECO:0000256" key="3">
    <source>
        <dbReference type="ARBA" id="ARBA00023027"/>
    </source>
</evidence>
<dbReference type="InterPro" id="IPR057326">
    <property type="entry name" value="KR_dom"/>
</dbReference>
<keyword evidence="2" id="KW-0560">Oxidoreductase</keyword>
<dbReference type="SMART" id="SM00822">
    <property type="entry name" value="PKS_KR"/>
    <property type="match status" value="1"/>
</dbReference>
<dbReference type="AlphaFoldDB" id="A0A254N5R0"/>
<gene>
    <name evidence="5" type="ORF">CDO81_15985</name>
</gene>
<dbReference type="GO" id="GO:0016491">
    <property type="term" value="F:oxidoreductase activity"/>
    <property type="evidence" value="ECO:0007669"/>
    <property type="project" value="UniProtKB-KW"/>
</dbReference>
<dbReference type="InterPro" id="IPR036291">
    <property type="entry name" value="NAD(P)-bd_dom_sf"/>
</dbReference>
<evidence type="ECO:0000313" key="5">
    <source>
        <dbReference type="EMBL" id="OWR03070.1"/>
    </source>
</evidence>
<dbReference type="OrthoDB" id="7064009at2"/>
<protein>
    <submittedName>
        <fullName evidence="5">SDR family oxidoreductase</fullName>
    </submittedName>
</protein>
<dbReference type="CDD" id="cd05233">
    <property type="entry name" value="SDR_c"/>
    <property type="match status" value="1"/>
</dbReference>
<dbReference type="PANTHER" id="PTHR24321:SF8">
    <property type="entry name" value="ESTRADIOL 17-BETA-DEHYDROGENASE 8-RELATED"/>
    <property type="match status" value="1"/>
</dbReference>
<evidence type="ECO:0000256" key="1">
    <source>
        <dbReference type="ARBA" id="ARBA00006484"/>
    </source>
</evidence>
<evidence type="ECO:0000313" key="6">
    <source>
        <dbReference type="Proteomes" id="UP000197446"/>
    </source>
</evidence>
<proteinExistence type="inferred from homology"/>
<dbReference type="Proteomes" id="UP000197446">
    <property type="component" value="Unassembled WGS sequence"/>
</dbReference>
<comment type="similarity">
    <text evidence="1">Belongs to the short-chain dehydrogenases/reductases (SDR) family.</text>
</comment>
<dbReference type="Pfam" id="PF13561">
    <property type="entry name" value="adh_short_C2"/>
    <property type="match status" value="1"/>
</dbReference>
<dbReference type="InterPro" id="IPR002347">
    <property type="entry name" value="SDR_fam"/>
</dbReference>
<dbReference type="EMBL" id="NISI01000006">
    <property type="protein sequence ID" value="OWR03070.1"/>
    <property type="molecule type" value="Genomic_DNA"/>
</dbReference>
<evidence type="ECO:0000259" key="4">
    <source>
        <dbReference type="SMART" id="SM00822"/>
    </source>
</evidence>
<feature type="domain" description="Ketoreductase" evidence="4">
    <location>
        <begin position="6"/>
        <end position="186"/>
    </location>
</feature>
<accession>A0A254N5R0</accession>
<dbReference type="PRINTS" id="PR00081">
    <property type="entry name" value="GDHRDH"/>
</dbReference>
<comment type="caution">
    <text evidence="5">The sequence shown here is derived from an EMBL/GenBank/DDBJ whole genome shotgun (WGS) entry which is preliminary data.</text>
</comment>
<dbReference type="FunFam" id="3.40.50.720:FF:000084">
    <property type="entry name" value="Short-chain dehydrogenase reductase"/>
    <property type="match status" value="1"/>
</dbReference>
<organism evidence="5 6">
    <name type="scientific">Roseateles puraquae</name>
    <dbReference type="NCBI Taxonomy" id="431059"/>
    <lineage>
        <taxon>Bacteria</taxon>
        <taxon>Pseudomonadati</taxon>
        <taxon>Pseudomonadota</taxon>
        <taxon>Betaproteobacteria</taxon>
        <taxon>Burkholderiales</taxon>
        <taxon>Sphaerotilaceae</taxon>
        <taxon>Roseateles</taxon>
    </lineage>
</organism>
<sequence length="251" mass="26090">MNTSKTVVLITGALTGIGRATALAFAREGAAVAVSGRRDEAGHALAAELRALGARAEYLRADVRVEADVRALVEQVVERFGRLDVAVNNAGTEGQLGLLTEQSEDNYRATFDTNVLGTLLSLKHEMRVMLKQGHGAIVNLSSIAGQVGFPGASIYVGSKHAVEGLTKSAALEGAAAGVRVNAVAPGPVQTEMLDRFTGGNEDAKSGFLASLPARRAGSPEEIAQTILFLASDKARFLTGQCVNVDGGFTAQ</sequence>
<dbReference type="SUPFAM" id="SSF51735">
    <property type="entry name" value="NAD(P)-binding Rossmann-fold domains"/>
    <property type="match status" value="1"/>
</dbReference>
<keyword evidence="6" id="KW-1185">Reference proteome</keyword>
<dbReference type="PROSITE" id="PS00061">
    <property type="entry name" value="ADH_SHORT"/>
    <property type="match status" value="1"/>
</dbReference>
<keyword evidence="3" id="KW-0520">NAD</keyword>
<dbReference type="RefSeq" id="WP_088484224.1">
    <property type="nucleotide sequence ID" value="NZ_NISI01000006.1"/>
</dbReference>
<dbReference type="InterPro" id="IPR020904">
    <property type="entry name" value="Sc_DH/Rdtase_CS"/>
</dbReference>